<dbReference type="InterPro" id="IPR018584">
    <property type="entry name" value="GT87"/>
</dbReference>
<sequence>MDEIAVPARWAVLALAGGVCALIVQAVLVPLWAAPQFGLLVNQGDLEIYRSGAWQLLHRDPLYAAPVPPGGWFTYPPFAAMCFVPLALLSFDTARIAGFAITCFALLATVWRCWRVLGYRGDARLAVFCLGLAAVAVDIEAVRGTLWQGQVNLVLMAIIVWDLTRRRSARFRGWSVGVATGVKLTAIVFVPYLIVTRQWRAAATALTTTAATMLLAWLVAPSDTREYWLHAVRDTDRIGPVTHPGNQSINGVLANIWAPATVPTGTWLLCVSIAAALGFAAAWAAHRLRQELLGLVVTGLIGCAIPPLAWGHHWVWFVPLLILLSHYAIRERSRIRTVLAAATVTSAAAASMWFTTVVFTEIERLDLTGAPSYIPAMNAAVERMPQWFRAVVCGVPPAIYLAVVTAVLVSWLRSRRASNIVGTQPPIPVSSHN</sequence>
<evidence type="ECO:0000313" key="9">
    <source>
        <dbReference type="EMBL" id="MEB3514218.1"/>
    </source>
</evidence>
<keyword evidence="2" id="KW-1003">Cell membrane</keyword>
<evidence type="ECO:0000256" key="2">
    <source>
        <dbReference type="ARBA" id="ARBA00022475"/>
    </source>
</evidence>
<evidence type="ECO:0000256" key="7">
    <source>
        <dbReference type="ARBA" id="ARBA00024033"/>
    </source>
</evidence>
<evidence type="ECO:0000256" key="5">
    <source>
        <dbReference type="ARBA" id="ARBA00022989"/>
    </source>
</evidence>
<feature type="transmembrane region" description="Helical" evidence="8">
    <location>
        <begin position="314"/>
        <end position="330"/>
    </location>
</feature>
<keyword evidence="3" id="KW-0808">Transferase</keyword>
<feature type="transmembrane region" description="Helical" evidence="8">
    <location>
        <begin position="292"/>
        <end position="308"/>
    </location>
</feature>
<evidence type="ECO:0000313" key="10">
    <source>
        <dbReference type="Proteomes" id="UP001348098"/>
    </source>
</evidence>
<keyword evidence="4 8" id="KW-0812">Transmembrane</keyword>
<accession>A0ABU6B362</accession>
<organism evidence="9 10">
    <name type="scientific">Nocardia implantans</name>
    <dbReference type="NCBI Taxonomy" id="3108168"/>
    <lineage>
        <taxon>Bacteria</taxon>
        <taxon>Bacillati</taxon>
        <taxon>Actinomycetota</taxon>
        <taxon>Actinomycetes</taxon>
        <taxon>Mycobacteriales</taxon>
        <taxon>Nocardiaceae</taxon>
        <taxon>Nocardia</taxon>
    </lineage>
</organism>
<evidence type="ECO:0000256" key="6">
    <source>
        <dbReference type="ARBA" id="ARBA00023136"/>
    </source>
</evidence>
<gene>
    <name evidence="9" type="ORF">U3653_29705</name>
</gene>
<reference evidence="9 10" key="1">
    <citation type="submission" date="2023-12" db="EMBL/GenBank/DDBJ databases">
        <title>novel species in genus Nocarida.</title>
        <authorList>
            <person name="Li Z."/>
        </authorList>
    </citation>
    <scope>NUCLEOTIDE SEQUENCE [LARGE SCALE GENOMIC DNA]</scope>
    <source>
        <strain evidence="9 10">CDC186</strain>
    </source>
</reference>
<comment type="similarity">
    <text evidence="7">Belongs to the glycosyltransferase 87 family.</text>
</comment>
<evidence type="ECO:0000256" key="8">
    <source>
        <dbReference type="SAM" id="Phobius"/>
    </source>
</evidence>
<keyword evidence="10" id="KW-1185">Reference proteome</keyword>
<evidence type="ECO:0000256" key="3">
    <source>
        <dbReference type="ARBA" id="ARBA00022679"/>
    </source>
</evidence>
<feature type="transmembrane region" description="Helical" evidence="8">
    <location>
        <begin position="176"/>
        <end position="195"/>
    </location>
</feature>
<proteinExistence type="inferred from homology"/>
<dbReference type="Proteomes" id="UP001348098">
    <property type="component" value="Unassembled WGS sequence"/>
</dbReference>
<feature type="transmembrane region" description="Helical" evidence="8">
    <location>
        <begin position="12"/>
        <end position="33"/>
    </location>
</feature>
<dbReference type="EMBL" id="JAYKYQ010000016">
    <property type="protein sequence ID" value="MEB3514218.1"/>
    <property type="molecule type" value="Genomic_DNA"/>
</dbReference>
<feature type="transmembrane region" description="Helical" evidence="8">
    <location>
        <begin position="96"/>
        <end position="117"/>
    </location>
</feature>
<evidence type="ECO:0000256" key="1">
    <source>
        <dbReference type="ARBA" id="ARBA00004651"/>
    </source>
</evidence>
<feature type="transmembrane region" description="Helical" evidence="8">
    <location>
        <begin position="387"/>
        <end position="412"/>
    </location>
</feature>
<name>A0ABU6B362_9NOCA</name>
<evidence type="ECO:0000256" key="4">
    <source>
        <dbReference type="ARBA" id="ARBA00022692"/>
    </source>
</evidence>
<feature type="transmembrane region" description="Helical" evidence="8">
    <location>
        <begin position="123"/>
        <end position="139"/>
    </location>
</feature>
<feature type="transmembrane region" description="Helical" evidence="8">
    <location>
        <begin position="202"/>
        <end position="220"/>
    </location>
</feature>
<protein>
    <submittedName>
        <fullName evidence="9">Glycosyltransferase 87 family protein</fullName>
    </submittedName>
</protein>
<keyword evidence="5 8" id="KW-1133">Transmembrane helix</keyword>
<comment type="subcellular location">
    <subcellularLocation>
        <location evidence="1">Cell membrane</location>
        <topology evidence="1">Multi-pass membrane protein</topology>
    </subcellularLocation>
</comment>
<feature type="transmembrane region" description="Helical" evidence="8">
    <location>
        <begin position="266"/>
        <end position="285"/>
    </location>
</feature>
<comment type="caution">
    <text evidence="9">The sequence shown here is derived from an EMBL/GenBank/DDBJ whole genome shotgun (WGS) entry which is preliminary data.</text>
</comment>
<feature type="transmembrane region" description="Helical" evidence="8">
    <location>
        <begin position="337"/>
        <end position="359"/>
    </location>
</feature>
<keyword evidence="6 8" id="KW-0472">Membrane</keyword>
<dbReference type="Pfam" id="PF09594">
    <property type="entry name" value="GT87"/>
    <property type="match status" value="1"/>
</dbReference>